<sequence>MINQLSSQLPRSAGQELGLTSSGSARPDSERATTATTSVASTNAPVGQERSGDVTTADQRVAGSEATTNLASERAQEQAELVQVRELAQRDREVKAHERAHAAIGGEHTSAPSYTYQKGPDGRLYAVDGEVRIDTSPVANDPQATLEKAETIMRAALSVSEPSDADRRVAAEARSMAAEARAEIAKANQEAELARAEEATQAREDEQSSTDQTEQAKENTQQSDQLRQENKRRTQESLEAFNERLNAINETMRQVNQRLIDAGVAEKLFPEGSVIDRNV</sequence>
<protein>
    <recommendedName>
        <fullName evidence="4">Catalase</fullName>
    </recommendedName>
</protein>
<dbReference type="AlphaFoldDB" id="A0A437Q7C0"/>
<feature type="region of interest" description="Disordered" evidence="1">
    <location>
        <begin position="190"/>
        <end position="234"/>
    </location>
</feature>
<evidence type="ECO:0008006" key="4">
    <source>
        <dbReference type="Google" id="ProtNLM"/>
    </source>
</evidence>
<feature type="compositionally biased region" description="Basic and acidic residues" evidence="1">
    <location>
        <begin position="192"/>
        <end position="206"/>
    </location>
</feature>
<dbReference type="InterPro" id="IPR021973">
    <property type="entry name" value="SprA-related"/>
</dbReference>
<feature type="compositionally biased region" description="Polar residues" evidence="1">
    <location>
        <begin position="1"/>
        <end position="10"/>
    </location>
</feature>
<proteinExistence type="predicted"/>
<feature type="compositionally biased region" description="Polar residues" evidence="1">
    <location>
        <begin position="209"/>
        <end position="225"/>
    </location>
</feature>
<name>A0A437Q7C0_9GAMM</name>
<organism evidence="2 3">
    <name type="scientific">Neptunomonas marina</name>
    <dbReference type="NCBI Taxonomy" id="1815562"/>
    <lineage>
        <taxon>Bacteria</taxon>
        <taxon>Pseudomonadati</taxon>
        <taxon>Pseudomonadota</taxon>
        <taxon>Gammaproteobacteria</taxon>
        <taxon>Oceanospirillales</taxon>
        <taxon>Oceanospirillaceae</taxon>
        <taxon>Neptunomonas</taxon>
    </lineage>
</organism>
<dbReference type="Proteomes" id="UP000282818">
    <property type="component" value="Unassembled WGS sequence"/>
</dbReference>
<evidence type="ECO:0000256" key="1">
    <source>
        <dbReference type="SAM" id="MobiDB-lite"/>
    </source>
</evidence>
<dbReference type="Pfam" id="PF12118">
    <property type="entry name" value="SprA-related"/>
    <property type="match status" value="1"/>
</dbReference>
<evidence type="ECO:0000313" key="3">
    <source>
        <dbReference type="Proteomes" id="UP000282818"/>
    </source>
</evidence>
<dbReference type="RefSeq" id="WP_127694572.1">
    <property type="nucleotide sequence ID" value="NZ_SACQ01000005.1"/>
</dbReference>
<reference evidence="2 3" key="1">
    <citation type="submission" date="2019-01" db="EMBL/GenBank/DDBJ databases">
        <authorList>
            <person name="Chen W.-M."/>
        </authorList>
    </citation>
    <scope>NUCLEOTIDE SEQUENCE [LARGE SCALE GENOMIC DNA]</scope>
    <source>
        <strain evidence="2 3">HPM-16</strain>
    </source>
</reference>
<comment type="caution">
    <text evidence="2">The sequence shown here is derived from an EMBL/GenBank/DDBJ whole genome shotgun (WGS) entry which is preliminary data.</text>
</comment>
<gene>
    <name evidence="2" type="ORF">EOE65_12090</name>
</gene>
<accession>A0A437Q7C0</accession>
<feature type="region of interest" description="Disordered" evidence="1">
    <location>
        <begin position="94"/>
        <end position="121"/>
    </location>
</feature>
<keyword evidence="3" id="KW-1185">Reference proteome</keyword>
<dbReference type="EMBL" id="SACQ01000005">
    <property type="protein sequence ID" value="RVU30376.1"/>
    <property type="molecule type" value="Genomic_DNA"/>
</dbReference>
<evidence type="ECO:0000313" key="2">
    <source>
        <dbReference type="EMBL" id="RVU30376.1"/>
    </source>
</evidence>
<feature type="region of interest" description="Disordered" evidence="1">
    <location>
        <begin position="1"/>
        <end position="77"/>
    </location>
</feature>
<feature type="compositionally biased region" description="Low complexity" evidence="1">
    <location>
        <begin position="32"/>
        <end position="44"/>
    </location>
</feature>